<dbReference type="PANTHER" id="PTHR30329:SF21">
    <property type="entry name" value="LIPOPROTEIN YIAD-RELATED"/>
    <property type="match status" value="1"/>
</dbReference>
<evidence type="ECO:0000256" key="2">
    <source>
        <dbReference type="SAM" id="MobiDB-lite"/>
    </source>
</evidence>
<dbReference type="GO" id="GO:0016020">
    <property type="term" value="C:membrane"/>
    <property type="evidence" value="ECO:0007669"/>
    <property type="project" value="UniProtKB-UniRule"/>
</dbReference>
<dbReference type="InterPro" id="IPR036737">
    <property type="entry name" value="OmpA-like_sf"/>
</dbReference>
<dbReference type="Pfam" id="PF00691">
    <property type="entry name" value="OmpA"/>
    <property type="match status" value="1"/>
</dbReference>
<dbReference type="RefSeq" id="WP_141624914.1">
    <property type="nucleotide sequence ID" value="NZ_CP041242.1"/>
</dbReference>
<dbReference type="InterPro" id="IPR006665">
    <property type="entry name" value="OmpA-like"/>
</dbReference>
<proteinExistence type="predicted"/>
<accession>A0A514BVY7</accession>
<dbReference type="CDD" id="cd07185">
    <property type="entry name" value="OmpA_C-like"/>
    <property type="match status" value="1"/>
</dbReference>
<sequence>MIHRPFSFLGLTACLALAACGGDAPPPADEPETDATAEASTEPESDEPKAFDITTIPVSDAPLGEFPYFQLPEGYHTTEKLSSTIEVGQFPFWVGEFFIGVEGRIHQANIRGNEGKAFSALEVEQAIRNAITSAGGVEIANMVIPRSRTQDVLTRSFTQEFSNGLCWPKEPVRTYVVHRTDKDIWVHACTYGGIGAAWVIAETATAEPEFEVVSSDTLRERLRTEGRVAIPVGFASASAELLPGAAAQIREIVTLLEQEAEWLLDINVHVDDSGSAQHSMALSEARARAVAEAMAAAGAGTGRLKARGLGRSEPIADNGTPEGRAKNRRVELVLQGQESEPAAEG</sequence>
<dbReference type="PANTHER" id="PTHR30329">
    <property type="entry name" value="STATOR ELEMENT OF FLAGELLAR MOTOR COMPLEX"/>
    <property type="match status" value="1"/>
</dbReference>
<dbReference type="AlphaFoldDB" id="A0A514BVY7"/>
<dbReference type="EMBL" id="CP041242">
    <property type="protein sequence ID" value="QDH71583.1"/>
    <property type="molecule type" value="Genomic_DNA"/>
</dbReference>
<feature type="domain" description="OmpA-like" evidence="4">
    <location>
        <begin position="221"/>
        <end position="338"/>
    </location>
</feature>
<evidence type="ECO:0000259" key="4">
    <source>
        <dbReference type="PROSITE" id="PS51123"/>
    </source>
</evidence>
<feature type="compositionally biased region" description="Acidic residues" evidence="2">
    <location>
        <begin position="29"/>
        <end position="45"/>
    </location>
</feature>
<evidence type="ECO:0000256" key="3">
    <source>
        <dbReference type="SAM" id="SignalP"/>
    </source>
</evidence>
<keyword evidence="3" id="KW-0732">Signal</keyword>
<gene>
    <name evidence="5" type="ORF">FKV23_16885</name>
</gene>
<feature type="signal peptide" evidence="3">
    <location>
        <begin position="1"/>
        <end position="18"/>
    </location>
</feature>
<dbReference type="SUPFAM" id="SSF103088">
    <property type="entry name" value="OmpA-like"/>
    <property type="match status" value="1"/>
</dbReference>
<feature type="chain" id="PRO_5022048650" evidence="3">
    <location>
        <begin position="19"/>
        <end position="345"/>
    </location>
</feature>
<keyword evidence="1" id="KW-0472">Membrane</keyword>
<dbReference type="Proteomes" id="UP000317199">
    <property type="component" value="Chromosome"/>
</dbReference>
<evidence type="ECO:0000313" key="5">
    <source>
        <dbReference type="EMBL" id="QDH71583.1"/>
    </source>
</evidence>
<dbReference type="PROSITE" id="PS51257">
    <property type="entry name" value="PROKAR_LIPOPROTEIN"/>
    <property type="match status" value="1"/>
</dbReference>
<organism evidence="5 6">
    <name type="scientific">Marilutibacter alkalisoli</name>
    <dbReference type="NCBI Taxonomy" id="2591633"/>
    <lineage>
        <taxon>Bacteria</taxon>
        <taxon>Pseudomonadati</taxon>
        <taxon>Pseudomonadota</taxon>
        <taxon>Gammaproteobacteria</taxon>
        <taxon>Lysobacterales</taxon>
        <taxon>Lysobacteraceae</taxon>
        <taxon>Marilutibacter</taxon>
    </lineage>
</organism>
<feature type="region of interest" description="Disordered" evidence="2">
    <location>
        <begin position="24"/>
        <end position="49"/>
    </location>
</feature>
<name>A0A514BVY7_9GAMM</name>
<evidence type="ECO:0000256" key="1">
    <source>
        <dbReference type="PROSITE-ProRule" id="PRU00473"/>
    </source>
</evidence>
<evidence type="ECO:0000313" key="6">
    <source>
        <dbReference type="Proteomes" id="UP000317199"/>
    </source>
</evidence>
<keyword evidence="6" id="KW-1185">Reference proteome</keyword>
<dbReference type="InterPro" id="IPR050330">
    <property type="entry name" value="Bact_OuterMem_StrucFunc"/>
</dbReference>
<dbReference type="KEGG" id="lyj:FKV23_16885"/>
<dbReference type="PROSITE" id="PS51123">
    <property type="entry name" value="OMPA_2"/>
    <property type="match status" value="1"/>
</dbReference>
<dbReference type="OrthoDB" id="9792021at2"/>
<dbReference type="Gene3D" id="3.30.1330.60">
    <property type="entry name" value="OmpA-like domain"/>
    <property type="match status" value="1"/>
</dbReference>
<feature type="region of interest" description="Disordered" evidence="2">
    <location>
        <begin position="305"/>
        <end position="345"/>
    </location>
</feature>
<reference evidence="5 6" key="1">
    <citation type="submission" date="2019-06" db="EMBL/GenBank/DDBJ databases">
        <title>Lysobacter alkalisoli sp. nov. isolated from saline-alkali soil.</title>
        <authorList>
            <person name="Sun J.-Q."/>
            <person name="Xu L."/>
        </authorList>
    </citation>
    <scope>NUCLEOTIDE SEQUENCE [LARGE SCALE GENOMIC DNA]</scope>
    <source>
        <strain evidence="5 6">SJ-36</strain>
    </source>
</reference>
<protein>
    <submittedName>
        <fullName evidence="5">OmpA family protein</fullName>
    </submittedName>
</protein>